<accession>A0ABR8PTW0</accession>
<evidence type="ECO:0000256" key="2">
    <source>
        <dbReference type="ARBA" id="ARBA00022475"/>
    </source>
</evidence>
<keyword evidence="2" id="KW-1003">Cell membrane</keyword>
<keyword evidence="4 6" id="KW-1133">Transmembrane helix</keyword>
<dbReference type="Gene3D" id="3.40.1710.10">
    <property type="entry name" value="abc type-2 transporter like domain"/>
    <property type="match status" value="1"/>
</dbReference>
<evidence type="ECO:0000256" key="3">
    <source>
        <dbReference type="ARBA" id="ARBA00022692"/>
    </source>
</evidence>
<comment type="caution">
    <text evidence="8">The sequence shown here is derived from an EMBL/GenBank/DDBJ whole genome shotgun (WGS) entry which is preliminary data.</text>
</comment>
<evidence type="ECO:0000259" key="7">
    <source>
        <dbReference type="Pfam" id="PF12698"/>
    </source>
</evidence>
<dbReference type="InterPro" id="IPR051449">
    <property type="entry name" value="ABC-2_transporter_component"/>
</dbReference>
<feature type="transmembrane region" description="Helical" evidence="6">
    <location>
        <begin position="285"/>
        <end position="305"/>
    </location>
</feature>
<protein>
    <submittedName>
        <fullName evidence="8">ABC transporter permease</fullName>
    </submittedName>
</protein>
<evidence type="ECO:0000313" key="9">
    <source>
        <dbReference type="Proteomes" id="UP000627781"/>
    </source>
</evidence>
<feature type="transmembrane region" description="Helical" evidence="6">
    <location>
        <begin position="220"/>
        <end position="242"/>
    </location>
</feature>
<sequence>MIRIMKNAAKILLKRKSFILTTFIFPIILIFAITGLNSSITKLNIGVINKDKGEFGKVVEDKLSSMDLIKTTDLNEGDYTQSLIYHKYEMLITIDENFTDKLLNGELSQIKYQALSESDTTQVVKNMLKSETSSLASICNNVNVKENGMDNVIKSYNEYKPDYEITNNKDAKIKISEDSLGLIFYIIFISASIGCGFLLEDERQGTKERVLMGNIKEKQYFAGLGILFLLFTMVPALEYYIISNFLDLDFGFENKILLLPIIFLISLLAVSFSIMLSSIIKNKPVFTMVISALTIPMFMLSGSFWPYDLMSSTLQKIGNALPPRWIFLAIENLQKGKDIVSILPMVGGVLLLSILLFLLSIFFTKNKVVLVKDNN</sequence>
<keyword evidence="9" id="KW-1185">Reference proteome</keyword>
<evidence type="ECO:0000256" key="4">
    <source>
        <dbReference type="ARBA" id="ARBA00022989"/>
    </source>
</evidence>
<dbReference type="PANTHER" id="PTHR30294">
    <property type="entry name" value="MEMBRANE COMPONENT OF ABC TRANSPORTER YHHJ-RELATED"/>
    <property type="match status" value="1"/>
</dbReference>
<gene>
    <name evidence="8" type="ORF">H9661_09340</name>
</gene>
<dbReference type="PANTHER" id="PTHR30294:SF45">
    <property type="entry name" value="LINEARMYCIN RESISTANCE PERMEASE PROTEIN LNRN"/>
    <property type="match status" value="1"/>
</dbReference>
<evidence type="ECO:0000256" key="6">
    <source>
        <dbReference type="SAM" id="Phobius"/>
    </source>
</evidence>
<feature type="transmembrane region" description="Helical" evidence="6">
    <location>
        <begin position="182"/>
        <end position="199"/>
    </location>
</feature>
<evidence type="ECO:0000256" key="1">
    <source>
        <dbReference type="ARBA" id="ARBA00004651"/>
    </source>
</evidence>
<keyword evidence="3 6" id="KW-0812">Transmembrane</keyword>
<dbReference type="RefSeq" id="WP_191768429.1">
    <property type="nucleotide sequence ID" value="NZ_JACSRA010000012.1"/>
</dbReference>
<proteinExistence type="predicted"/>
<comment type="subcellular location">
    <subcellularLocation>
        <location evidence="1">Cell membrane</location>
        <topology evidence="1">Multi-pass membrane protein</topology>
    </subcellularLocation>
</comment>
<feature type="transmembrane region" description="Helical" evidence="6">
    <location>
        <begin position="342"/>
        <end position="363"/>
    </location>
</feature>
<reference evidence="8 9" key="1">
    <citation type="submission" date="2020-08" db="EMBL/GenBank/DDBJ databases">
        <title>A Genomic Blueprint of the Chicken Gut Microbiome.</title>
        <authorList>
            <person name="Gilroy R."/>
            <person name="Ravi A."/>
            <person name="Getino M."/>
            <person name="Pursley I."/>
            <person name="Horton D.L."/>
            <person name="Alikhan N.-F."/>
            <person name="Baker D."/>
            <person name="Gharbi K."/>
            <person name="Hall N."/>
            <person name="Watson M."/>
            <person name="Adriaenssens E.M."/>
            <person name="Foster-Nyarko E."/>
            <person name="Jarju S."/>
            <person name="Secka A."/>
            <person name="Antonio M."/>
            <person name="Oren A."/>
            <person name="Chaudhuri R."/>
            <person name="La Ragione R.M."/>
            <person name="Hildebrand F."/>
            <person name="Pallen M.J."/>
        </authorList>
    </citation>
    <scope>NUCLEOTIDE SEQUENCE [LARGE SCALE GENOMIC DNA]</scope>
    <source>
        <strain evidence="8 9">Sa3CVN1</strain>
    </source>
</reference>
<organism evidence="8 9">
    <name type="scientific">Clostridium cibarium</name>
    <dbReference type="NCBI Taxonomy" id="2762247"/>
    <lineage>
        <taxon>Bacteria</taxon>
        <taxon>Bacillati</taxon>
        <taxon>Bacillota</taxon>
        <taxon>Clostridia</taxon>
        <taxon>Eubacteriales</taxon>
        <taxon>Clostridiaceae</taxon>
        <taxon>Clostridium</taxon>
    </lineage>
</organism>
<feature type="domain" description="ABC-2 type transporter transmembrane" evidence="7">
    <location>
        <begin position="16"/>
        <end position="361"/>
    </location>
</feature>
<dbReference type="Proteomes" id="UP000627781">
    <property type="component" value="Unassembled WGS sequence"/>
</dbReference>
<evidence type="ECO:0000313" key="8">
    <source>
        <dbReference type="EMBL" id="MBD7911559.1"/>
    </source>
</evidence>
<keyword evidence="5 6" id="KW-0472">Membrane</keyword>
<dbReference type="EMBL" id="JACSRA010000012">
    <property type="protein sequence ID" value="MBD7911559.1"/>
    <property type="molecule type" value="Genomic_DNA"/>
</dbReference>
<name>A0ABR8PTW0_9CLOT</name>
<dbReference type="InterPro" id="IPR013525">
    <property type="entry name" value="ABC2_TM"/>
</dbReference>
<feature type="transmembrane region" description="Helical" evidence="6">
    <location>
        <begin position="257"/>
        <end position="278"/>
    </location>
</feature>
<evidence type="ECO:0000256" key="5">
    <source>
        <dbReference type="ARBA" id="ARBA00023136"/>
    </source>
</evidence>
<dbReference type="Pfam" id="PF12698">
    <property type="entry name" value="ABC2_membrane_3"/>
    <property type="match status" value="1"/>
</dbReference>